<organism evidence="15 16">
    <name type="scientific">Enterococcus lemanii</name>
    <dbReference type="NCBI Taxonomy" id="1159752"/>
    <lineage>
        <taxon>Bacteria</taxon>
        <taxon>Bacillati</taxon>
        <taxon>Bacillota</taxon>
        <taxon>Bacilli</taxon>
        <taxon>Lactobacillales</taxon>
        <taxon>Enterococcaceae</taxon>
        <taxon>Enterococcus</taxon>
    </lineage>
</organism>
<evidence type="ECO:0000259" key="14">
    <source>
        <dbReference type="Pfam" id="PF08245"/>
    </source>
</evidence>
<feature type="domain" description="Mur ligase central" evidence="14">
    <location>
        <begin position="106"/>
        <end position="285"/>
    </location>
</feature>
<dbReference type="Gene3D" id="3.40.1190.10">
    <property type="entry name" value="Mur-like, catalytic domain"/>
    <property type="match status" value="1"/>
</dbReference>
<evidence type="ECO:0000256" key="9">
    <source>
        <dbReference type="ARBA" id="ARBA00023316"/>
    </source>
</evidence>
<dbReference type="InterPro" id="IPR036615">
    <property type="entry name" value="Mur_ligase_C_dom_sf"/>
</dbReference>
<dbReference type="RefSeq" id="WP_204653358.1">
    <property type="nucleotide sequence ID" value="NZ_JAFBFD010000008.1"/>
</dbReference>
<dbReference type="NCBIfam" id="TIGR01143">
    <property type="entry name" value="murF"/>
    <property type="match status" value="1"/>
</dbReference>
<gene>
    <name evidence="10 15" type="primary">murF</name>
    <name evidence="15" type="ORF">ACFO5I_05365</name>
</gene>
<comment type="pathway">
    <text evidence="10 11">Cell wall biogenesis; peptidoglycan biosynthesis.</text>
</comment>
<dbReference type="HAMAP" id="MF_02019">
    <property type="entry name" value="MurF"/>
    <property type="match status" value="1"/>
</dbReference>
<comment type="caution">
    <text evidence="15">The sequence shown here is derived from an EMBL/GenBank/DDBJ whole genome shotgun (WGS) entry which is preliminary data.</text>
</comment>
<keyword evidence="16" id="KW-1185">Reference proteome</keyword>
<keyword evidence="5 10" id="KW-0067">ATP-binding</keyword>
<evidence type="ECO:0000313" key="16">
    <source>
        <dbReference type="Proteomes" id="UP001595969"/>
    </source>
</evidence>
<dbReference type="InterPro" id="IPR005863">
    <property type="entry name" value="UDP-N-AcMur_synth"/>
</dbReference>
<dbReference type="EC" id="6.3.2.10" evidence="10 11"/>
<comment type="catalytic activity">
    <reaction evidence="10">
        <text>UDP-N-acetyl-alpha-D-muramoyl-L-alanyl-gamma-D-glutamyl-L-lysine + D-alanyl-D-alanine + ATP = UDP-N-acetyl-alpha-D-muramoyl-L-alanyl-gamma-D-glutamyl-L-lysyl-D-alanyl-D-alanine + ADP + phosphate + H(+)</text>
        <dbReference type="Rhea" id="RHEA:16085"/>
        <dbReference type="ChEBI" id="CHEBI:15378"/>
        <dbReference type="ChEBI" id="CHEBI:30616"/>
        <dbReference type="ChEBI" id="CHEBI:43474"/>
        <dbReference type="ChEBI" id="CHEBI:57822"/>
        <dbReference type="ChEBI" id="CHEBI:70758"/>
        <dbReference type="ChEBI" id="CHEBI:83903"/>
        <dbReference type="ChEBI" id="CHEBI:456216"/>
        <dbReference type="EC" id="6.3.2.10"/>
    </reaction>
</comment>
<dbReference type="InterPro" id="IPR035911">
    <property type="entry name" value="MurE/MurF_N"/>
</dbReference>
<comment type="function">
    <text evidence="10 11">Involved in cell wall formation. Catalyzes the final step in the synthesis of UDP-N-acetylmuramoyl-pentapeptide, the precursor of murein.</text>
</comment>
<dbReference type="SUPFAM" id="SSF53623">
    <property type="entry name" value="MurD-like peptide ligases, catalytic domain"/>
    <property type="match status" value="1"/>
</dbReference>
<evidence type="ECO:0000259" key="13">
    <source>
        <dbReference type="Pfam" id="PF02875"/>
    </source>
</evidence>
<evidence type="ECO:0000256" key="2">
    <source>
        <dbReference type="ARBA" id="ARBA00022598"/>
    </source>
</evidence>
<keyword evidence="3 10" id="KW-0132">Cell division</keyword>
<dbReference type="EMBL" id="JBHSGS010000031">
    <property type="protein sequence ID" value="MFC4719152.1"/>
    <property type="molecule type" value="Genomic_DNA"/>
</dbReference>
<dbReference type="InterPro" id="IPR051046">
    <property type="entry name" value="MurCDEF_CellWall_CoF430Synth"/>
</dbReference>
<evidence type="ECO:0000256" key="4">
    <source>
        <dbReference type="ARBA" id="ARBA00022741"/>
    </source>
</evidence>
<comment type="similarity">
    <text evidence="10">Belongs to the MurCDEF family. MurF subfamily.</text>
</comment>
<reference evidence="16" key="1">
    <citation type="journal article" date="2019" name="Int. J. Syst. Evol. Microbiol.">
        <title>The Global Catalogue of Microorganisms (GCM) 10K type strain sequencing project: providing services to taxonomists for standard genome sequencing and annotation.</title>
        <authorList>
            <consortium name="The Broad Institute Genomics Platform"/>
            <consortium name="The Broad Institute Genome Sequencing Center for Infectious Disease"/>
            <person name="Wu L."/>
            <person name="Ma J."/>
        </authorList>
    </citation>
    <scope>NUCLEOTIDE SEQUENCE [LARGE SCALE GENOMIC DNA]</scope>
    <source>
        <strain evidence="16">CGMCC 1.19032</strain>
    </source>
</reference>
<dbReference type="Gene3D" id="3.40.1390.10">
    <property type="entry name" value="MurE/MurF, N-terminal domain"/>
    <property type="match status" value="1"/>
</dbReference>
<dbReference type="Pfam" id="PF01225">
    <property type="entry name" value="Mur_ligase"/>
    <property type="match status" value="1"/>
</dbReference>
<keyword evidence="8 10" id="KW-0131">Cell cycle</keyword>
<dbReference type="SUPFAM" id="SSF53244">
    <property type="entry name" value="MurD-like peptide ligases, peptide-binding domain"/>
    <property type="match status" value="1"/>
</dbReference>
<name>A0ABV9MT23_9ENTE</name>
<dbReference type="GO" id="GO:0047480">
    <property type="term" value="F:UDP-N-acetylmuramoyl-tripeptide-D-alanyl-D-alanine ligase activity"/>
    <property type="evidence" value="ECO:0007669"/>
    <property type="project" value="UniProtKB-EC"/>
</dbReference>
<evidence type="ECO:0000256" key="5">
    <source>
        <dbReference type="ARBA" id="ARBA00022840"/>
    </source>
</evidence>
<evidence type="ECO:0000256" key="11">
    <source>
        <dbReference type="RuleBase" id="RU004136"/>
    </source>
</evidence>
<dbReference type="SUPFAM" id="SSF63418">
    <property type="entry name" value="MurE/MurF N-terminal domain"/>
    <property type="match status" value="1"/>
</dbReference>
<dbReference type="Pfam" id="PF02875">
    <property type="entry name" value="Mur_ligase_C"/>
    <property type="match status" value="1"/>
</dbReference>
<evidence type="ECO:0000256" key="7">
    <source>
        <dbReference type="ARBA" id="ARBA00022984"/>
    </source>
</evidence>
<comment type="subcellular location">
    <subcellularLocation>
        <location evidence="10 11">Cytoplasm</location>
    </subcellularLocation>
</comment>
<dbReference type="PANTHER" id="PTHR43024">
    <property type="entry name" value="UDP-N-ACETYLMURAMOYL-TRIPEPTIDE--D-ALANYL-D-ALANINE LIGASE"/>
    <property type="match status" value="1"/>
</dbReference>
<dbReference type="Pfam" id="PF08245">
    <property type="entry name" value="Mur_ligase_M"/>
    <property type="match status" value="1"/>
</dbReference>
<evidence type="ECO:0000256" key="1">
    <source>
        <dbReference type="ARBA" id="ARBA00022490"/>
    </source>
</evidence>
<keyword evidence="4 10" id="KW-0547">Nucleotide-binding</keyword>
<feature type="binding site" evidence="10">
    <location>
        <begin position="108"/>
        <end position="114"/>
    </location>
    <ligand>
        <name>ATP</name>
        <dbReference type="ChEBI" id="CHEBI:30616"/>
    </ligand>
</feature>
<proteinExistence type="inferred from homology"/>
<dbReference type="PANTHER" id="PTHR43024:SF1">
    <property type="entry name" value="UDP-N-ACETYLMURAMOYL-TRIPEPTIDE--D-ALANYL-D-ALANINE LIGASE"/>
    <property type="match status" value="1"/>
</dbReference>
<keyword evidence="7 10" id="KW-0573">Peptidoglycan synthesis</keyword>
<sequence length="448" mass="49322">MNLTLKEIAQALKIPGEFPETMITNIEFDSRQIQAGGLFVPLAGVRDGHEFVTQALENGAVATFWSWTEQNAPTQLVTLPVSDVKAAFQQLAVYYQQKVAPKVLAITGSNGKTTTKDMTAAVMAQRFQTYKTQGNYNNELGMPYTILHMPLETEILILEMGMDHAQEISFLSKLAQPDAAAITMIGEAHLENFDSRFGIAQAKMEITDGLKAGGLLLVPAEEALLNSLLQPEAYEIQTFGLNKAMIQAKILQEEKDQTTFKIQKATFTIPVLGSYNVKNALIAYGFGHYFGLSDEEIGKGLAQFQLTKNRTQWLKAQNGADLLSDIYNANPTAMGLVLDSFAKLTLPGRRLALLADMLELGPESKAMHADMAAHIDLSYAEVFLYGEEMQALAEVLEQQHRVVHHFRKDQKSQLITALKKALQPTDTLLLKGSNGMGLVEVVTQLQAD</sequence>
<protein>
    <recommendedName>
        <fullName evidence="10 11">UDP-N-acetylmuramoyl-tripeptide--D-alanyl-D-alanine ligase</fullName>
        <ecNumber evidence="10 11">6.3.2.10</ecNumber>
    </recommendedName>
    <alternativeName>
        <fullName evidence="10">D-alanyl-D-alanine-adding enzyme</fullName>
    </alternativeName>
</protein>
<keyword evidence="1 10" id="KW-0963">Cytoplasm</keyword>
<keyword evidence="2 10" id="KW-0436">Ligase</keyword>
<evidence type="ECO:0000256" key="3">
    <source>
        <dbReference type="ARBA" id="ARBA00022618"/>
    </source>
</evidence>
<feature type="domain" description="Mur ligase N-terminal catalytic" evidence="12">
    <location>
        <begin position="23"/>
        <end position="92"/>
    </location>
</feature>
<evidence type="ECO:0000256" key="6">
    <source>
        <dbReference type="ARBA" id="ARBA00022960"/>
    </source>
</evidence>
<feature type="domain" description="Mur ligase C-terminal" evidence="13">
    <location>
        <begin position="310"/>
        <end position="433"/>
    </location>
</feature>
<dbReference type="Gene3D" id="3.90.190.20">
    <property type="entry name" value="Mur ligase, C-terminal domain"/>
    <property type="match status" value="1"/>
</dbReference>
<evidence type="ECO:0000313" key="15">
    <source>
        <dbReference type="EMBL" id="MFC4719152.1"/>
    </source>
</evidence>
<dbReference type="InterPro" id="IPR000713">
    <property type="entry name" value="Mur_ligase_N"/>
</dbReference>
<dbReference type="InterPro" id="IPR036565">
    <property type="entry name" value="Mur-like_cat_sf"/>
</dbReference>
<evidence type="ECO:0000256" key="8">
    <source>
        <dbReference type="ARBA" id="ARBA00023306"/>
    </source>
</evidence>
<comment type="catalytic activity">
    <reaction evidence="11">
        <text>D-alanyl-D-alanine + UDP-N-acetyl-alpha-D-muramoyl-L-alanyl-gamma-D-glutamyl-meso-2,6-diaminopimelate + ATP = UDP-N-acetyl-alpha-D-muramoyl-L-alanyl-gamma-D-glutamyl-meso-2,6-diaminopimeloyl-D-alanyl-D-alanine + ADP + phosphate + H(+)</text>
        <dbReference type="Rhea" id="RHEA:28374"/>
        <dbReference type="ChEBI" id="CHEBI:15378"/>
        <dbReference type="ChEBI" id="CHEBI:30616"/>
        <dbReference type="ChEBI" id="CHEBI:43474"/>
        <dbReference type="ChEBI" id="CHEBI:57822"/>
        <dbReference type="ChEBI" id="CHEBI:61386"/>
        <dbReference type="ChEBI" id="CHEBI:83905"/>
        <dbReference type="ChEBI" id="CHEBI:456216"/>
        <dbReference type="EC" id="6.3.2.10"/>
    </reaction>
</comment>
<evidence type="ECO:0000256" key="10">
    <source>
        <dbReference type="HAMAP-Rule" id="MF_02019"/>
    </source>
</evidence>
<dbReference type="InterPro" id="IPR004101">
    <property type="entry name" value="Mur_ligase_C"/>
</dbReference>
<accession>A0ABV9MT23</accession>
<keyword evidence="9 10" id="KW-0961">Cell wall biogenesis/degradation</keyword>
<dbReference type="InterPro" id="IPR013221">
    <property type="entry name" value="Mur_ligase_cen"/>
</dbReference>
<evidence type="ECO:0000259" key="12">
    <source>
        <dbReference type="Pfam" id="PF01225"/>
    </source>
</evidence>
<dbReference type="Proteomes" id="UP001595969">
    <property type="component" value="Unassembled WGS sequence"/>
</dbReference>
<keyword evidence="6 10" id="KW-0133">Cell shape</keyword>